<protein>
    <submittedName>
        <fullName evidence="3">Secreted protein</fullName>
    </submittedName>
</protein>
<dbReference type="HOGENOM" id="CLU_1128984_0_0_1"/>
<evidence type="ECO:0000313" key="3">
    <source>
        <dbReference type="EMBL" id="CCF41095.1"/>
    </source>
</evidence>
<dbReference type="AlphaFoldDB" id="H1VLJ2"/>
<reference evidence="4" key="1">
    <citation type="journal article" date="2012" name="Nat. Genet.">
        <title>Lifestyle transitions in plant pathogenic Colletotrichum fungi deciphered by genome and transcriptome analyses.</title>
        <authorList>
            <person name="O'Connell R.J."/>
            <person name="Thon M.R."/>
            <person name="Hacquard S."/>
            <person name="Amyotte S.G."/>
            <person name="Kleemann J."/>
            <person name="Torres M.F."/>
            <person name="Damm U."/>
            <person name="Buiate E.A."/>
            <person name="Epstein L."/>
            <person name="Alkan N."/>
            <person name="Altmueller J."/>
            <person name="Alvarado-Balderrama L."/>
            <person name="Bauser C.A."/>
            <person name="Becker C."/>
            <person name="Birren B.W."/>
            <person name="Chen Z."/>
            <person name="Choi J."/>
            <person name="Crouch J.A."/>
            <person name="Duvick J.P."/>
            <person name="Farman M.A."/>
            <person name="Gan P."/>
            <person name="Heiman D."/>
            <person name="Henrissat B."/>
            <person name="Howard R.J."/>
            <person name="Kabbage M."/>
            <person name="Koch C."/>
            <person name="Kracher B."/>
            <person name="Kubo Y."/>
            <person name="Law A.D."/>
            <person name="Lebrun M.-H."/>
            <person name="Lee Y.-H."/>
            <person name="Miyara I."/>
            <person name="Moore N."/>
            <person name="Neumann U."/>
            <person name="Nordstroem K."/>
            <person name="Panaccione D.G."/>
            <person name="Panstruga R."/>
            <person name="Place M."/>
            <person name="Proctor R.H."/>
            <person name="Prusky D."/>
            <person name="Rech G."/>
            <person name="Reinhardt R."/>
            <person name="Rollins J.A."/>
            <person name="Rounsley S."/>
            <person name="Schardl C.L."/>
            <person name="Schwartz D.C."/>
            <person name="Shenoy N."/>
            <person name="Shirasu K."/>
            <person name="Sikhakolli U.R."/>
            <person name="Stueber K."/>
            <person name="Sukno S.A."/>
            <person name="Sweigard J.A."/>
            <person name="Takano Y."/>
            <person name="Takahara H."/>
            <person name="Trail F."/>
            <person name="van der Does H.C."/>
            <person name="Voll L.M."/>
            <person name="Will I."/>
            <person name="Young S."/>
            <person name="Zeng Q."/>
            <person name="Zhang J."/>
            <person name="Zhou S."/>
            <person name="Dickman M.B."/>
            <person name="Schulze-Lefert P."/>
            <person name="Ver Loren van Themaat E."/>
            <person name="Ma L.-J."/>
            <person name="Vaillancourt L.J."/>
        </authorList>
    </citation>
    <scope>NUCLEOTIDE SEQUENCE [LARGE SCALE GENOMIC DNA]</scope>
    <source>
        <strain evidence="4">IMI 349063</strain>
    </source>
</reference>
<dbReference type="InterPro" id="IPR049046">
    <property type="entry name" value="Beta-AFase-like_GH127_middle"/>
</dbReference>
<dbReference type="InterPro" id="IPR012878">
    <property type="entry name" value="Beta-AFase-like_GH127_cat"/>
</dbReference>
<gene>
    <name evidence="3" type="ORF">CH063_11474</name>
</gene>
<organism evidence="3 4">
    <name type="scientific">Colletotrichum higginsianum (strain IMI 349063)</name>
    <name type="common">Crucifer anthracnose fungus</name>
    <dbReference type="NCBI Taxonomy" id="759273"/>
    <lineage>
        <taxon>Eukaryota</taxon>
        <taxon>Fungi</taxon>
        <taxon>Dikarya</taxon>
        <taxon>Ascomycota</taxon>
        <taxon>Pezizomycotina</taxon>
        <taxon>Sordariomycetes</taxon>
        <taxon>Hypocreomycetidae</taxon>
        <taxon>Glomerellales</taxon>
        <taxon>Glomerellaceae</taxon>
        <taxon>Colletotrichum</taxon>
        <taxon>Colletotrichum destructivum species complex</taxon>
    </lineage>
</organism>
<feature type="domain" description="Non-reducing end beta-L-arabinofuranosidase-like GH127 middle" evidence="2">
    <location>
        <begin position="100"/>
        <end position="153"/>
    </location>
</feature>
<proteinExistence type="predicted"/>
<feature type="domain" description="Non-reducing end beta-L-arabinofuranosidase-like GH127 catalytic" evidence="1">
    <location>
        <begin position="1"/>
        <end position="89"/>
    </location>
</feature>
<evidence type="ECO:0000313" key="4">
    <source>
        <dbReference type="Proteomes" id="UP000007174"/>
    </source>
</evidence>
<accession>H1VLJ2</accession>
<dbReference type="VEuPathDB" id="FungiDB:CH63R_09721"/>
<dbReference type="PANTHER" id="PTHR31151">
    <property type="entry name" value="PROLINE-TRNA LIGASE (DUF1680)"/>
    <property type="match status" value="1"/>
</dbReference>
<dbReference type="PANTHER" id="PTHR31151:SF0">
    <property type="entry name" value="PROLINE-TRNA LIGASE (DUF1680)"/>
    <property type="match status" value="1"/>
</dbReference>
<dbReference type="Pfam" id="PF07944">
    <property type="entry name" value="Beta-AFase-like_GH127_cat"/>
    <property type="match status" value="1"/>
</dbReference>
<dbReference type="Pfam" id="PF20736">
    <property type="entry name" value="Glyco_hydro127M"/>
    <property type="match status" value="1"/>
</dbReference>
<sequence length="246" mass="26645">MLKLTRELWLTSPGTTTAYFDFYERALLNHLLGQQDPSDDHGHVTYFTPLNPGGRRGVGPAWGGGTWSTDYDSFWCCQGTGLETNTKLTDSIYFYDASALYVNLFIPSVLEWTQRGVTVTQTTEFPRGDTTTLKVAGAGTWSMRVRIPSWASGGAQLPMKLHVIPANDDPNVAALAFGPVILSGNYGSETLSTTPALNLTTVRRTGDSGLAFTATAGGKTVNLGPFYEAHGFNYNVYWSIGGKLPA</sequence>
<name>H1VLJ2_COLHI</name>
<dbReference type="EMBL" id="CACQ02004486">
    <property type="protein sequence ID" value="CCF41095.1"/>
    <property type="molecule type" value="Genomic_DNA"/>
</dbReference>
<evidence type="ECO:0000259" key="1">
    <source>
        <dbReference type="Pfam" id="PF07944"/>
    </source>
</evidence>
<dbReference type="eggNOG" id="ENOG502QRCI">
    <property type="taxonomic scope" value="Eukaryota"/>
</dbReference>
<dbReference type="Proteomes" id="UP000007174">
    <property type="component" value="Unassembled WGS sequence"/>
</dbReference>
<evidence type="ECO:0000259" key="2">
    <source>
        <dbReference type="Pfam" id="PF20736"/>
    </source>
</evidence>